<dbReference type="PIRSF" id="PIRSF006241">
    <property type="entry name" value="HyI"/>
    <property type="match status" value="1"/>
</dbReference>
<dbReference type="PANTHER" id="PTHR43489">
    <property type="entry name" value="ISOMERASE"/>
    <property type="match status" value="1"/>
</dbReference>
<evidence type="ECO:0000256" key="2">
    <source>
        <dbReference type="PIRNR" id="PIRNR006241"/>
    </source>
</evidence>
<reference evidence="4 5" key="1">
    <citation type="submission" date="2021-10" db="EMBL/GenBank/DDBJ databases">
        <title>Streptomyces gossypii sp. nov., isolated from soil collected from cotton field.</title>
        <authorList>
            <person name="Ge X."/>
            <person name="Chen X."/>
            <person name="Liu W."/>
        </authorList>
    </citation>
    <scope>NUCLEOTIDE SEQUENCE [LARGE SCALE GENOMIC DNA]</scope>
    <source>
        <strain evidence="4 5">N2-109</strain>
    </source>
</reference>
<accession>A0ABT2K0T9</accession>
<dbReference type="InterPro" id="IPR050417">
    <property type="entry name" value="Sugar_Epim/Isomerase"/>
</dbReference>
<dbReference type="RefSeq" id="WP_260220898.1">
    <property type="nucleotide sequence ID" value="NZ_JAJAGO010000014.1"/>
</dbReference>
<dbReference type="EMBL" id="JAJAGO010000014">
    <property type="protein sequence ID" value="MCT2593523.1"/>
    <property type="molecule type" value="Genomic_DNA"/>
</dbReference>
<dbReference type="InterPro" id="IPR013022">
    <property type="entry name" value="Xyl_isomerase-like_TIM-brl"/>
</dbReference>
<evidence type="ECO:0000313" key="4">
    <source>
        <dbReference type="EMBL" id="MCT2593523.1"/>
    </source>
</evidence>
<protein>
    <submittedName>
        <fullName evidence="4">TIM barrel protein</fullName>
    </submittedName>
</protein>
<comment type="similarity">
    <text evidence="2">Belongs to the hyi family.</text>
</comment>
<proteinExistence type="inferred from homology"/>
<dbReference type="InterPro" id="IPR036237">
    <property type="entry name" value="Xyl_isomerase-like_sf"/>
</dbReference>
<sequence>MYELSANLELLFTEAGDDYGDRVRAAADAGCTAVEIWSATDKDLPRLGRALSETGLDLCTMIVEPRARLALEEEHESFLAGVRASADRAKELGCPRLVITSGAGLPSRTRAQQHATLVDVLRKAADLIAGEGVTLVLENLNTRVDHPGSLLDVTADCLEVIRGVDSPDVALLYDLYHSVAMGESPAEVLQGAIGLVSHVQIADCPGRGEPGTGDIDWAQQLRALRDLGYQGRLGLEYFPVQPSVESLALIRQLAEAV</sequence>
<comment type="caution">
    <text evidence="4">The sequence shown here is derived from an EMBL/GenBank/DDBJ whole genome shotgun (WGS) entry which is preliminary data.</text>
</comment>
<keyword evidence="1 2" id="KW-0413">Isomerase</keyword>
<feature type="domain" description="Xylose isomerase-like TIM barrel" evidence="3">
    <location>
        <begin position="23"/>
        <end position="252"/>
    </location>
</feature>
<dbReference type="Proteomes" id="UP001156389">
    <property type="component" value="Unassembled WGS sequence"/>
</dbReference>
<evidence type="ECO:0000313" key="5">
    <source>
        <dbReference type="Proteomes" id="UP001156389"/>
    </source>
</evidence>
<keyword evidence="5" id="KW-1185">Reference proteome</keyword>
<dbReference type="Gene3D" id="3.20.20.150">
    <property type="entry name" value="Divalent-metal-dependent TIM barrel enzymes"/>
    <property type="match status" value="1"/>
</dbReference>
<evidence type="ECO:0000259" key="3">
    <source>
        <dbReference type="Pfam" id="PF01261"/>
    </source>
</evidence>
<gene>
    <name evidence="4" type="ORF">LHJ74_27080</name>
</gene>
<dbReference type="InterPro" id="IPR026040">
    <property type="entry name" value="HyI-like"/>
</dbReference>
<dbReference type="Pfam" id="PF01261">
    <property type="entry name" value="AP_endonuc_2"/>
    <property type="match status" value="1"/>
</dbReference>
<name>A0ABT2K0T9_9ACTN</name>
<dbReference type="SUPFAM" id="SSF51658">
    <property type="entry name" value="Xylose isomerase-like"/>
    <property type="match status" value="1"/>
</dbReference>
<organism evidence="4 5">
    <name type="scientific">Streptomyces gossypii</name>
    <dbReference type="NCBI Taxonomy" id="2883101"/>
    <lineage>
        <taxon>Bacteria</taxon>
        <taxon>Bacillati</taxon>
        <taxon>Actinomycetota</taxon>
        <taxon>Actinomycetes</taxon>
        <taxon>Kitasatosporales</taxon>
        <taxon>Streptomycetaceae</taxon>
        <taxon>Streptomyces</taxon>
    </lineage>
</organism>
<evidence type="ECO:0000256" key="1">
    <source>
        <dbReference type="ARBA" id="ARBA00023235"/>
    </source>
</evidence>